<evidence type="ECO:0000313" key="1">
    <source>
        <dbReference type="EMBL" id="KTF08176.1"/>
    </source>
</evidence>
<accession>A0A1B6NXL8</accession>
<name>A0A1B6NXL8_9ZZZZ</name>
<protein>
    <submittedName>
        <fullName evidence="1">Uncharacterized protein</fullName>
    </submittedName>
</protein>
<proteinExistence type="predicted"/>
<gene>
    <name evidence="1" type="ORF">MGSAQ_000327</name>
</gene>
<dbReference type="AlphaFoldDB" id="A0A1B6NXL8"/>
<reference evidence="1" key="1">
    <citation type="submission" date="2013-11" db="EMBL/GenBank/DDBJ databases">
        <title>Microbial diversity, functional groups and degradation webs in Northern and Southern Mediterranean and Red Sea marine crude oil polluted sites.</title>
        <authorList>
            <person name="Daffonchio D."/>
            <person name="Mapelli F."/>
            <person name="Ferrer M."/>
            <person name="Richter M."/>
            <person name="Cherif A."/>
            <person name="Malkawi H.I."/>
            <person name="Yakimov M.M."/>
            <person name="Abdel-Fattah Y.R."/>
            <person name="Blaghen M."/>
            <person name="Golyshin P.N."/>
            <person name="Kalogerakis N."/>
            <person name="Boon N."/>
            <person name="Magagnini M."/>
            <person name="Fava F."/>
        </authorList>
    </citation>
    <scope>NUCLEOTIDE SEQUENCE</scope>
</reference>
<comment type="caution">
    <text evidence="1">The sequence shown here is derived from an EMBL/GenBank/DDBJ whole genome shotgun (WGS) entry which is preliminary data.</text>
</comment>
<dbReference type="EMBL" id="AYSL01000109">
    <property type="protein sequence ID" value="KTF08176.1"/>
    <property type="molecule type" value="Genomic_DNA"/>
</dbReference>
<sequence length="45" mass="4506">MVGVASLFEPSASSEITGATVSTLPLLSVTEALFPLLSVAVAVTE</sequence>
<organism evidence="1">
    <name type="scientific">marine sediment metagenome</name>
    <dbReference type="NCBI Taxonomy" id="412755"/>
    <lineage>
        <taxon>unclassified sequences</taxon>
        <taxon>metagenomes</taxon>
        <taxon>ecological metagenomes</taxon>
    </lineage>
</organism>